<dbReference type="GO" id="GO:0030515">
    <property type="term" value="F:snoRNA binding"/>
    <property type="evidence" value="ECO:0007669"/>
    <property type="project" value="InterPro"/>
</dbReference>
<dbReference type="GO" id="GO:0000462">
    <property type="term" value="P:maturation of SSU-rRNA from tricistronic rRNA transcript (SSU-rRNA, 5.8S rRNA, LSU-rRNA)"/>
    <property type="evidence" value="ECO:0007669"/>
    <property type="project" value="InterPro"/>
</dbReference>
<keyword evidence="9" id="KW-1185">Reference proteome</keyword>
<dbReference type="GO" id="GO:0032040">
    <property type="term" value="C:small-subunit processome"/>
    <property type="evidence" value="ECO:0007669"/>
    <property type="project" value="TreeGrafter"/>
</dbReference>
<evidence type="ECO:0000256" key="1">
    <source>
        <dbReference type="ARBA" id="ARBA00004604"/>
    </source>
</evidence>
<dbReference type="InterPro" id="IPR011990">
    <property type="entry name" value="TPR-like_helical_dom_sf"/>
</dbReference>
<dbReference type="SMART" id="SM00386">
    <property type="entry name" value="HAT"/>
    <property type="match status" value="3"/>
</dbReference>
<comment type="subcellular location">
    <subcellularLocation>
        <location evidence="1">Nucleus</location>
        <location evidence="1">Nucleolus</location>
    </subcellularLocation>
</comment>
<dbReference type="InParanoid" id="A0A165TKW3"/>
<dbReference type="Pfam" id="PF08640">
    <property type="entry name" value="U3_assoc_6"/>
    <property type="match status" value="1"/>
</dbReference>
<evidence type="ECO:0000256" key="5">
    <source>
        <dbReference type="ARBA" id="ARBA00023242"/>
    </source>
</evidence>
<evidence type="ECO:0000256" key="4">
    <source>
        <dbReference type="ARBA" id="ARBA00022737"/>
    </source>
</evidence>
<sequence>MERVQFQQEQMLSELKDLVQKGLFTQNETKHIMKKRTAYETPLVRRIPKKADFLRYAAYEMGLETLRRKRVERLNLQKSEPSISDYALVRRQFHIFERALKKFKGDVGLWIQYIELAKKEGAKALVGRITARALQLHPTHPPLYVLAAQHELSRLSPSAARTLLQRGIRMNPESVEMWREYVKMEMGWVESVRRRWSVLGLDTKGKVKEKQRKVIGQVLGGDKEGVGEDVGVDEDGMDEDGGGEAERGDESEEARRQILDGAIVKAVISNAVKALPNLSLFSSLHDLLTAYPSPPSLRASFLEHLYTLLRETLSTEPGAVRLLAQRFFHDKDADLVDALRSANEAMARGVKEIWGAEQVRISKKGEDRGQAMEKEYVEFVVSWCNKEDLDENLKLYLLSSLHSLVSQSSSPSPILLAAHLRLLLQLRPSTYPDKKLLKLARKYASQQQQSQDQDGWPQVWLARLEIESEFSGGQEVLKVWEEARKAVSGENEADSAAVKQVWAWGLERMEEDSAATRAEKIRLVEVSSGRSDTRALALLRESMRGERLRGVHDDLLLRYVALHQKPPQVADARLVRGLAREYFVSARVWGEVFRLLSGCEDAEAVEAVHEEWRRVDAVAACVQYAGWLVGRGRGEKVGEVIARGRVVCGDGRRAELEERWREVLDAPRAQEDEGAEE</sequence>
<gene>
    <name evidence="8" type="ORF">NEOLEDRAFT_1155534</name>
</gene>
<dbReference type="SUPFAM" id="SSF48452">
    <property type="entry name" value="TPR-like"/>
    <property type="match status" value="1"/>
</dbReference>
<protein>
    <recommendedName>
        <fullName evidence="7">U3 small nucleolar RNA-associated protein 6 N-terminal domain-containing protein</fullName>
    </recommendedName>
</protein>
<dbReference type="PANTHER" id="PTHR23271:SF1">
    <property type="entry name" value="U3 SMALL NUCLEOLAR RNA-ASSOCIATED PROTEIN 6 HOMOLOG"/>
    <property type="match status" value="1"/>
</dbReference>
<dbReference type="AlphaFoldDB" id="A0A165TKW3"/>
<dbReference type="Proteomes" id="UP000076761">
    <property type="component" value="Unassembled WGS sequence"/>
</dbReference>
<evidence type="ECO:0000259" key="7">
    <source>
        <dbReference type="Pfam" id="PF08640"/>
    </source>
</evidence>
<dbReference type="PANTHER" id="PTHR23271">
    <property type="entry name" value="HEPATOCELLULAR CARCINOMA-ASSOCIATED ANTIGEN 66"/>
    <property type="match status" value="1"/>
</dbReference>
<dbReference type="Gene3D" id="1.25.40.10">
    <property type="entry name" value="Tetratricopeptide repeat domain"/>
    <property type="match status" value="1"/>
</dbReference>
<evidence type="ECO:0000256" key="6">
    <source>
        <dbReference type="SAM" id="MobiDB-lite"/>
    </source>
</evidence>
<dbReference type="OrthoDB" id="28112at2759"/>
<keyword evidence="3" id="KW-0698">rRNA processing</keyword>
<proteinExistence type="inferred from homology"/>
<feature type="region of interest" description="Disordered" evidence="6">
    <location>
        <begin position="222"/>
        <end position="253"/>
    </location>
</feature>
<dbReference type="InterPro" id="IPR013949">
    <property type="entry name" value="Utp6"/>
</dbReference>
<organism evidence="8 9">
    <name type="scientific">Neolentinus lepideus HHB14362 ss-1</name>
    <dbReference type="NCBI Taxonomy" id="1314782"/>
    <lineage>
        <taxon>Eukaryota</taxon>
        <taxon>Fungi</taxon>
        <taxon>Dikarya</taxon>
        <taxon>Basidiomycota</taxon>
        <taxon>Agaricomycotina</taxon>
        <taxon>Agaricomycetes</taxon>
        <taxon>Gloeophyllales</taxon>
        <taxon>Gloeophyllaceae</taxon>
        <taxon>Neolentinus</taxon>
    </lineage>
</organism>
<dbReference type="InterPro" id="IPR003107">
    <property type="entry name" value="HAT"/>
</dbReference>
<name>A0A165TKW3_9AGAM</name>
<feature type="domain" description="U3 small nucleolar RNA-associated protein 6 N-terminal" evidence="7">
    <location>
        <begin position="9"/>
        <end position="91"/>
    </location>
</feature>
<keyword evidence="4" id="KW-0677">Repeat</keyword>
<evidence type="ECO:0000313" key="9">
    <source>
        <dbReference type="Proteomes" id="UP000076761"/>
    </source>
</evidence>
<feature type="compositionally biased region" description="Acidic residues" evidence="6">
    <location>
        <begin position="230"/>
        <end position="243"/>
    </location>
</feature>
<dbReference type="GO" id="GO:0034388">
    <property type="term" value="C:Pwp2p-containing subcomplex of 90S preribosome"/>
    <property type="evidence" value="ECO:0007669"/>
    <property type="project" value="TreeGrafter"/>
</dbReference>
<reference evidence="8 9" key="1">
    <citation type="journal article" date="2016" name="Mol. Biol. Evol.">
        <title>Comparative Genomics of Early-Diverging Mushroom-Forming Fungi Provides Insights into the Origins of Lignocellulose Decay Capabilities.</title>
        <authorList>
            <person name="Nagy L.G."/>
            <person name="Riley R."/>
            <person name="Tritt A."/>
            <person name="Adam C."/>
            <person name="Daum C."/>
            <person name="Floudas D."/>
            <person name="Sun H."/>
            <person name="Yadav J.S."/>
            <person name="Pangilinan J."/>
            <person name="Larsson K.H."/>
            <person name="Matsuura K."/>
            <person name="Barry K."/>
            <person name="Labutti K."/>
            <person name="Kuo R."/>
            <person name="Ohm R.A."/>
            <person name="Bhattacharya S.S."/>
            <person name="Shirouzu T."/>
            <person name="Yoshinaga Y."/>
            <person name="Martin F.M."/>
            <person name="Grigoriev I.V."/>
            <person name="Hibbett D.S."/>
        </authorList>
    </citation>
    <scope>NUCLEOTIDE SEQUENCE [LARGE SCALE GENOMIC DNA]</scope>
    <source>
        <strain evidence="8 9">HHB14362 ss-1</strain>
    </source>
</reference>
<dbReference type="STRING" id="1314782.A0A165TKW3"/>
<comment type="similarity">
    <text evidence="2">Belongs to the UTP6 family.</text>
</comment>
<dbReference type="EMBL" id="KV425565">
    <property type="protein sequence ID" value="KZT26817.1"/>
    <property type="molecule type" value="Genomic_DNA"/>
</dbReference>
<accession>A0A165TKW3</accession>
<evidence type="ECO:0000313" key="8">
    <source>
        <dbReference type="EMBL" id="KZT26817.1"/>
    </source>
</evidence>
<keyword evidence="5" id="KW-0539">Nucleus</keyword>
<evidence type="ECO:0000256" key="2">
    <source>
        <dbReference type="ARBA" id="ARBA00010734"/>
    </source>
</evidence>
<dbReference type="InterPro" id="IPR055347">
    <property type="entry name" value="UTP6_N"/>
</dbReference>
<feature type="compositionally biased region" description="Basic and acidic residues" evidence="6">
    <location>
        <begin position="244"/>
        <end position="253"/>
    </location>
</feature>
<evidence type="ECO:0000256" key="3">
    <source>
        <dbReference type="ARBA" id="ARBA00022552"/>
    </source>
</evidence>